<protein>
    <submittedName>
        <fullName evidence="1">Uncharacterized protein</fullName>
    </submittedName>
</protein>
<gene>
    <name evidence="1" type="ORF">COO91_07027</name>
</gene>
<sequence>MFSSSSLPLQRQPASTKKFLNRTVLRAHPISRPELKFWADS</sequence>
<evidence type="ECO:0000313" key="2">
    <source>
        <dbReference type="Proteomes" id="UP000232003"/>
    </source>
</evidence>
<keyword evidence="2" id="KW-1185">Reference proteome</keyword>
<organism evidence="1 2">
    <name type="scientific">Nostoc flagelliforme CCNUN1</name>
    <dbReference type="NCBI Taxonomy" id="2038116"/>
    <lineage>
        <taxon>Bacteria</taxon>
        <taxon>Bacillati</taxon>
        <taxon>Cyanobacteriota</taxon>
        <taxon>Cyanophyceae</taxon>
        <taxon>Nostocales</taxon>
        <taxon>Nostocaceae</taxon>
        <taxon>Nostoc</taxon>
    </lineage>
</organism>
<name>A0A2K8SZZ2_9NOSO</name>
<dbReference type="EMBL" id="CP024785">
    <property type="protein sequence ID" value="AUB40989.1"/>
    <property type="molecule type" value="Genomic_DNA"/>
</dbReference>
<dbReference type="KEGG" id="nfl:COO91_07027"/>
<accession>A0A2K8SZZ2</accession>
<proteinExistence type="predicted"/>
<dbReference type="Proteomes" id="UP000232003">
    <property type="component" value="Chromosome"/>
</dbReference>
<dbReference type="AlphaFoldDB" id="A0A2K8SZZ2"/>
<evidence type="ECO:0000313" key="1">
    <source>
        <dbReference type="EMBL" id="AUB40989.1"/>
    </source>
</evidence>
<reference evidence="1 2" key="1">
    <citation type="submission" date="2017-11" db="EMBL/GenBank/DDBJ databases">
        <title>Complete genome of a free-living desiccation-tolerant cyanobacterium and its photosynthetic adaptation to extreme terrestrial habitat.</title>
        <authorList>
            <person name="Shang J."/>
        </authorList>
    </citation>
    <scope>NUCLEOTIDE SEQUENCE [LARGE SCALE GENOMIC DNA]</scope>
    <source>
        <strain evidence="1 2">CCNUN1</strain>
    </source>
</reference>